<feature type="region of interest" description="Disordered" evidence="1">
    <location>
        <begin position="25"/>
        <end position="76"/>
    </location>
</feature>
<accession>A0A2H3L299</accession>
<proteinExistence type="predicted"/>
<dbReference type="AlphaFoldDB" id="A0A2H3L299"/>
<name>A0A2H3L299_9CHLR</name>
<dbReference type="OrthoDB" id="161712at2"/>
<protein>
    <submittedName>
        <fullName evidence="3">Uncharacterized protein</fullName>
    </submittedName>
</protein>
<dbReference type="PROSITE" id="PS51257">
    <property type="entry name" value="PROKAR_LIPOPROTEIN"/>
    <property type="match status" value="1"/>
</dbReference>
<feature type="compositionally biased region" description="Low complexity" evidence="1">
    <location>
        <begin position="25"/>
        <end position="43"/>
    </location>
</feature>
<sequence>MFRRFLALFALVLLVILGACGGTPAASPATEVPSAPATAVVEPSPVPPAPTTEPTAEPTTEPTVDPVGATDTSGTDAADAADLSALEDLDLSDVDISGLLGGILGGGVGAGETVTNQLGYSLVVPEGWSVLMNVAFEGTGAVMMVPEGTDPMEGPDENVLAVNVGDSSVVFDDAALPPDASLDDLMSSFQNEMIEEDPDVKVSDVENVRIGGLPGRAVNITSSVPETNEEVFVRLGIARIDDARIVTVIGIATRELWDPAAVDAVFASLDLSGLQ</sequence>
<evidence type="ECO:0000313" key="3">
    <source>
        <dbReference type="EMBL" id="PDW00633.1"/>
    </source>
</evidence>
<evidence type="ECO:0000313" key="4">
    <source>
        <dbReference type="Proteomes" id="UP000220922"/>
    </source>
</evidence>
<reference evidence="3 4" key="1">
    <citation type="submission" date="2016-05" db="EMBL/GenBank/DDBJ databases">
        <authorList>
            <person name="Lavstsen T."/>
            <person name="Jespersen J.S."/>
        </authorList>
    </citation>
    <scope>NUCLEOTIDE SEQUENCE [LARGE SCALE GENOMIC DNA]</scope>
    <source>
        <strain evidence="3 4">B7-9</strain>
    </source>
</reference>
<feature type="chain" id="PRO_5013554495" evidence="2">
    <location>
        <begin position="26"/>
        <end position="275"/>
    </location>
</feature>
<dbReference type="Proteomes" id="UP000220922">
    <property type="component" value="Unassembled WGS sequence"/>
</dbReference>
<gene>
    <name evidence="3" type="ORF">A9Q02_21640</name>
</gene>
<evidence type="ECO:0000256" key="2">
    <source>
        <dbReference type="SAM" id="SignalP"/>
    </source>
</evidence>
<keyword evidence="2" id="KW-0732">Signal</keyword>
<dbReference type="RefSeq" id="WP_097650878.1">
    <property type="nucleotide sequence ID" value="NZ_LYXE01000034.1"/>
</dbReference>
<comment type="caution">
    <text evidence="3">The sequence shown here is derived from an EMBL/GenBank/DDBJ whole genome shotgun (WGS) entry which is preliminary data.</text>
</comment>
<feature type="compositionally biased region" description="Low complexity" evidence="1">
    <location>
        <begin position="52"/>
        <end position="76"/>
    </location>
</feature>
<keyword evidence="4" id="KW-1185">Reference proteome</keyword>
<evidence type="ECO:0000256" key="1">
    <source>
        <dbReference type="SAM" id="MobiDB-lite"/>
    </source>
</evidence>
<organism evidence="3 4">
    <name type="scientific">Candidatus Chloroploca asiatica</name>
    <dbReference type="NCBI Taxonomy" id="1506545"/>
    <lineage>
        <taxon>Bacteria</taxon>
        <taxon>Bacillati</taxon>
        <taxon>Chloroflexota</taxon>
        <taxon>Chloroflexia</taxon>
        <taxon>Chloroflexales</taxon>
        <taxon>Chloroflexineae</taxon>
        <taxon>Oscillochloridaceae</taxon>
        <taxon>Candidatus Chloroploca</taxon>
    </lineage>
</organism>
<feature type="signal peptide" evidence="2">
    <location>
        <begin position="1"/>
        <end position="25"/>
    </location>
</feature>
<dbReference type="EMBL" id="LYXE01000034">
    <property type="protein sequence ID" value="PDW00633.1"/>
    <property type="molecule type" value="Genomic_DNA"/>
</dbReference>